<keyword evidence="3" id="KW-1185">Reference proteome</keyword>
<accession>A0A0B2JUF1</accession>
<dbReference type="EMBL" id="JSCE01000210">
    <property type="protein sequence ID" value="KHM51279.1"/>
    <property type="molecule type" value="Genomic_DNA"/>
</dbReference>
<gene>
    <name evidence="2" type="ORF">NZ47_11385</name>
</gene>
<dbReference type="InterPro" id="IPR053188">
    <property type="entry name" value="FkbM_Methyltransferase"/>
</dbReference>
<dbReference type="Pfam" id="PF05050">
    <property type="entry name" value="Methyltransf_21"/>
    <property type="match status" value="1"/>
</dbReference>
<dbReference type="STRING" id="82374.NZ47_11385"/>
<dbReference type="Proteomes" id="UP000030993">
    <property type="component" value="Unassembled WGS sequence"/>
</dbReference>
<protein>
    <recommendedName>
        <fullName evidence="1">Methyltransferase FkbM domain-containing protein</fullName>
    </recommendedName>
</protein>
<feature type="domain" description="Methyltransferase FkbM" evidence="1">
    <location>
        <begin position="131"/>
        <end position="257"/>
    </location>
</feature>
<dbReference type="RefSeq" id="WP_039210791.1">
    <property type="nucleotide sequence ID" value="NZ_JSCE01000210.1"/>
</dbReference>
<dbReference type="InterPro" id="IPR006342">
    <property type="entry name" value="FkbM_mtfrase"/>
</dbReference>
<name>A0A0B2JUF1_9FIRM</name>
<dbReference type="Gene3D" id="3.40.50.720">
    <property type="entry name" value="NAD(P)-binding Rossmann-like Domain"/>
    <property type="match status" value="1"/>
</dbReference>
<dbReference type="AlphaFoldDB" id="A0A0B2JUF1"/>
<organism evidence="2 3">
    <name type="scientific">Anaerovibrio lipolyticus</name>
    <dbReference type="NCBI Taxonomy" id="82374"/>
    <lineage>
        <taxon>Bacteria</taxon>
        <taxon>Bacillati</taxon>
        <taxon>Bacillota</taxon>
        <taxon>Negativicutes</taxon>
        <taxon>Selenomonadales</taxon>
        <taxon>Selenomonadaceae</taxon>
        <taxon>Anaerovibrio</taxon>
    </lineage>
</organism>
<dbReference type="PANTHER" id="PTHR36973:SF4">
    <property type="entry name" value="NODULATION PROTEIN"/>
    <property type="match status" value="1"/>
</dbReference>
<reference evidence="2 3" key="1">
    <citation type="journal article" date="2013" name="PLoS ONE">
        <title>Identification and characterization of three novel lipases belonging to families II and V from Anaerovibrio lipolyticus 5ST.</title>
        <authorList>
            <person name="Prive F."/>
            <person name="Kaderbhai N.N."/>
            <person name="Girdwood S."/>
            <person name="Worgan H.J."/>
            <person name="Pinloche E."/>
            <person name="Scollan N.D."/>
            <person name="Huws S.A."/>
            <person name="Newbold C.J."/>
        </authorList>
    </citation>
    <scope>NUCLEOTIDE SEQUENCE [LARGE SCALE GENOMIC DNA]</scope>
    <source>
        <strain evidence="2 3">5S</strain>
    </source>
</reference>
<dbReference type="SUPFAM" id="SSF53335">
    <property type="entry name" value="S-adenosyl-L-methionine-dependent methyltransferases"/>
    <property type="match status" value="1"/>
</dbReference>
<proteinExistence type="predicted"/>
<sequence length="258" mass="28969">MESFALFGAGKIGKQVLNYLKAHGRDVCYFIDNNSDKWGTNIDGVPVIGIDEFVSKGYEYYVYVACGAKNQTAIMNQLHEAGVNNCSIFDATKLWKYNKRETIVSYSHNDDMEDVILYNVFHDIKAVFYIDIGANDPWTSSVTKLIYDHGGSGIDIEPIPELAELYPIERPRDIIVCAGVGKEESQMTLYLQGMVSGEGSTLNRDNIDFKNIQSINVSVYTLQNICKKYITNNQEIHFLKVDVEGVEKDVLLGADFDS</sequence>
<comment type="caution">
    <text evidence="2">The sequence shown here is derived from an EMBL/GenBank/DDBJ whole genome shotgun (WGS) entry which is preliminary data.</text>
</comment>
<dbReference type="Gene3D" id="3.40.50.150">
    <property type="entry name" value="Vaccinia Virus protein VP39"/>
    <property type="match status" value="1"/>
</dbReference>
<dbReference type="PANTHER" id="PTHR36973">
    <property type="entry name" value="SLL1456 PROTEIN-RELATED"/>
    <property type="match status" value="1"/>
</dbReference>
<dbReference type="GO" id="GO:0008171">
    <property type="term" value="F:O-methyltransferase activity"/>
    <property type="evidence" value="ECO:0007669"/>
    <property type="project" value="TreeGrafter"/>
</dbReference>
<evidence type="ECO:0000259" key="1">
    <source>
        <dbReference type="Pfam" id="PF05050"/>
    </source>
</evidence>
<dbReference type="InterPro" id="IPR029063">
    <property type="entry name" value="SAM-dependent_MTases_sf"/>
</dbReference>
<evidence type="ECO:0000313" key="3">
    <source>
        <dbReference type="Proteomes" id="UP000030993"/>
    </source>
</evidence>
<dbReference type="NCBIfam" id="TIGR01444">
    <property type="entry name" value="fkbM_fam"/>
    <property type="match status" value="1"/>
</dbReference>
<evidence type="ECO:0000313" key="2">
    <source>
        <dbReference type="EMBL" id="KHM51279.1"/>
    </source>
</evidence>